<reference evidence="12" key="1">
    <citation type="journal article" date="2019" name="Int. J. Syst. Evol. Microbiol.">
        <title>The Global Catalogue of Microorganisms (GCM) 10K type strain sequencing project: providing services to taxonomists for standard genome sequencing and annotation.</title>
        <authorList>
            <consortium name="The Broad Institute Genomics Platform"/>
            <consortium name="The Broad Institute Genome Sequencing Center for Infectious Disease"/>
            <person name="Wu L."/>
            <person name="Ma J."/>
        </authorList>
    </citation>
    <scope>NUCLEOTIDE SEQUENCE [LARGE SCALE GENOMIC DNA]</scope>
    <source>
        <strain evidence="12">CGMCC 1.9106</strain>
    </source>
</reference>
<evidence type="ECO:0000313" key="12">
    <source>
        <dbReference type="Proteomes" id="UP001596392"/>
    </source>
</evidence>
<protein>
    <submittedName>
        <fullName evidence="11">Lycopene cyclase domain-containing protein</fullName>
    </submittedName>
</protein>
<accession>A0ABW2GRS1</accession>
<evidence type="ECO:0000256" key="1">
    <source>
        <dbReference type="ARBA" id="ARBA00004141"/>
    </source>
</evidence>
<comment type="pathway">
    <text evidence="2">Carotenoid biosynthesis.</text>
</comment>
<comment type="caution">
    <text evidence="11">The sequence shown here is derived from an EMBL/GenBank/DDBJ whole genome shotgun (WGS) entry which is preliminary data.</text>
</comment>
<organism evidence="11 12">
    <name type="scientific">Catellatospora aurea</name>
    <dbReference type="NCBI Taxonomy" id="1337874"/>
    <lineage>
        <taxon>Bacteria</taxon>
        <taxon>Bacillati</taxon>
        <taxon>Actinomycetota</taxon>
        <taxon>Actinomycetes</taxon>
        <taxon>Micromonosporales</taxon>
        <taxon>Micromonosporaceae</taxon>
        <taxon>Catellatospora</taxon>
    </lineage>
</organism>
<evidence type="ECO:0000256" key="8">
    <source>
        <dbReference type="SAM" id="MobiDB-lite"/>
    </source>
</evidence>
<evidence type="ECO:0000256" key="5">
    <source>
        <dbReference type="ARBA" id="ARBA00022989"/>
    </source>
</evidence>
<evidence type="ECO:0000256" key="9">
    <source>
        <dbReference type="SAM" id="Phobius"/>
    </source>
</evidence>
<feature type="compositionally biased region" description="Low complexity" evidence="8">
    <location>
        <begin position="146"/>
        <end position="157"/>
    </location>
</feature>
<dbReference type="InterPro" id="IPR017825">
    <property type="entry name" value="Lycopene_cyclase_dom"/>
</dbReference>
<evidence type="ECO:0000313" key="11">
    <source>
        <dbReference type="EMBL" id="MFC7241018.1"/>
    </source>
</evidence>
<feature type="region of interest" description="Disordered" evidence="8">
    <location>
        <begin position="107"/>
        <end position="157"/>
    </location>
</feature>
<dbReference type="NCBIfam" id="TIGR03462">
    <property type="entry name" value="CarR_dom_SF"/>
    <property type="match status" value="1"/>
</dbReference>
<feature type="domain" description="Lycopene cyclase" evidence="10">
    <location>
        <begin position="8"/>
        <end position="96"/>
    </location>
</feature>
<evidence type="ECO:0000256" key="4">
    <source>
        <dbReference type="ARBA" id="ARBA00022746"/>
    </source>
</evidence>
<dbReference type="Pfam" id="PF18916">
    <property type="entry name" value="Lycopene_cyc"/>
    <property type="match status" value="1"/>
</dbReference>
<keyword evidence="5 9" id="KW-1133">Transmembrane helix</keyword>
<gene>
    <name evidence="11" type="ORF">ACFQO7_00865</name>
</gene>
<dbReference type="EMBL" id="JBHTAC010000001">
    <property type="protein sequence ID" value="MFC7241018.1"/>
    <property type="molecule type" value="Genomic_DNA"/>
</dbReference>
<dbReference type="RefSeq" id="WP_376804516.1">
    <property type="nucleotide sequence ID" value="NZ_JBHTAC010000001.1"/>
</dbReference>
<keyword evidence="3 9" id="KW-0812">Transmembrane</keyword>
<evidence type="ECO:0000259" key="10">
    <source>
        <dbReference type="Pfam" id="PF18916"/>
    </source>
</evidence>
<name>A0ABW2GRS1_9ACTN</name>
<feature type="transmembrane region" description="Helical" evidence="9">
    <location>
        <begin position="6"/>
        <end position="26"/>
    </location>
</feature>
<evidence type="ECO:0000256" key="7">
    <source>
        <dbReference type="ARBA" id="ARBA00023235"/>
    </source>
</evidence>
<keyword evidence="6 9" id="KW-0472">Membrane</keyword>
<sequence length="157" mass="16919">MDALRYALILAACVAVTLPLEAVLGARVYRQPRRLVSTLAPVVAVFVTWDLIATARGHWWFSDRYTTGGTVAGLPWEEWLFFLVVPLCALLTFEVLGRGPHLLRRVRTGPQHRGETVPGQSSGVAHPAPTAESARLGPHETPDVPGRQAAAGGRHGG</sequence>
<keyword evidence="7" id="KW-0413">Isomerase</keyword>
<evidence type="ECO:0000256" key="6">
    <source>
        <dbReference type="ARBA" id="ARBA00023136"/>
    </source>
</evidence>
<keyword evidence="12" id="KW-1185">Reference proteome</keyword>
<evidence type="ECO:0000256" key="2">
    <source>
        <dbReference type="ARBA" id="ARBA00004829"/>
    </source>
</evidence>
<comment type="subcellular location">
    <subcellularLocation>
        <location evidence="1">Membrane</location>
        <topology evidence="1">Multi-pass membrane protein</topology>
    </subcellularLocation>
</comment>
<feature type="transmembrane region" description="Helical" evidence="9">
    <location>
        <begin position="38"/>
        <end position="59"/>
    </location>
</feature>
<dbReference type="Proteomes" id="UP001596392">
    <property type="component" value="Unassembled WGS sequence"/>
</dbReference>
<keyword evidence="4" id="KW-0125">Carotenoid biosynthesis</keyword>
<evidence type="ECO:0000256" key="3">
    <source>
        <dbReference type="ARBA" id="ARBA00022692"/>
    </source>
</evidence>
<feature type="transmembrane region" description="Helical" evidence="9">
    <location>
        <begin position="79"/>
        <end position="97"/>
    </location>
</feature>
<proteinExistence type="predicted"/>